<dbReference type="InterPro" id="IPR007110">
    <property type="entry name" value="Ig-like_dom"/>
</dbReference>
<organism evidence="5 6">
    <name type="scientific">Ameca splendens</name>
    <dbReference type="NCBI Taxonomy" id="208324"/>
    <lineage>
        <taxon>Eukaryota</taxon>
        <taxon>Metazoa</taxon>
        <taxon>Chordata</taxon>
        <taxon>Craniata</taxon>
        <taxon>Vertebrata</taxon>
        <taxon>Euteleostomi</taxon>
        <taxon>Actinopterygii</taxon>
        <taxon>Neopterygii</taxon>
        <taxon>Teleostei</taxon>
        <taxon>Neoteleostei</taxon>
        <taxon>Acanthomorphata</taxon>
        <taxon>Ovalentaria</taxon>
        <taxon>Atherinomorphae</taxon>
        <taxon>Cyprinodontiformes</taxon>
        <taxon>Goodeidae</taxon>
        <taxon>Ameca</taxon>
    </lineage>
</organism>
<evidence type="ECO:0000313" key="6">
    <source>
        <dbReference type="Proteomes" id="UP001469553"/>
    </source>
</evidence>
<dbReference type="InterPro" id="IPR013783">
    <property type="entry name" value="Ig-like_fold"/>
</dbReference>
<dbReference type="PANTHER" id="PTHR11481">
    <property type="entry name" value="IMMUNOGLOBULIN FC RECEPTOR"/>
    <property type="match status" value="1"/>
</dbReference>
<keyword evidence="6" id="KW-1185">Reference proteome</keyword>
<gene>
    <name evidence="5" type="ORF">AMECASPLE_033529</name>
</gene>
<evidence type="ECO:0000256" key="3">
    <source>
        <dbReference type="SAM" id="SignalP"/>
    </source>
</evidence>
<dbReference type="EMBL" id="JAHRIP010079804">
    <property type="protein sequence ID" value="MEQ2312664.1"/>
    <property type="molecule type" value="Genomic_DNA"/>
</dbReference>
<accession>A0ABV1A3C2</accession>
<keyword evidence="1 3" id="KW-0732">Signal</keyword>
<feature type="domain" description="Ig-like" evidence="4">
    <location>
        <begin position="114"/>
        <end position="179"/>
    </location>
</feature>
<dbReference type="InterPro" id="IPR050488">
    <property type="entry name" value="Ig_Fc_receptor"/>
</dbReference>
<dbReference type="Proteomes" id="UP001469553">
    <property type="component" value="Unassembled WGS sequence"/>
</dbReference>
<comment type="caution">
    <text evidence="5">The sequence shown here is derived from an EMBL/GenBank/DDBJ whole genome shotgun (WGS) entry which is preliminary data.</text>
</comment>
<evidence type="ECO:0000313" key="5">
    <source>
        <dbReference type="EMBL" id="MEQ2312664.1"/>
    </source>
</evidence>
<evidence type="ECO:0000256" key="1">
    <source>
        <dbReference type="ARBA" id="ARBA00022729"/>
    </source>
</evidence>
<feature type="signal peptide" evidence="3">
    <location>
        <begin position="1"/>
        <end position="25"/>
    </location>
</feature>
<proteinExistence type="predicted"/>
<feature type="non-terminal residue" evidence="5">
    <location>
        <position position="201"/>
    </location>
</feature>
<reference evidence="5 6" key="1">
    <citation type="submission" date="2021-06" db="EMBL/GenBank/DDBJ databases">
        <authorList>
            <person name="Palmer J.M."/>
        </authorList>
    </citation>
    <scope>NUCLEOTIDE SEQUENCE [LARGE SCALE GENOMIC DNA]</scope>
    <source>
        <strain evidence="5 6">AS_MEX2019</strain>
        <tissue evidence="5">Muscle</tissue>
    </source>
</reference>
<evidence type="ECO:0000256" key="2">
    <source>
        <dbReference type="ARBA" id="ARBA00023157"/>
    </source>
</evidence>
<dbReference type="Gene3D" id="2.60.40.10">
    <property type="entry name" value="Immunoglobulins"/>
    <property type="match status" value="2"/>
</dbReference>
<protein>
    <recommendedName>
        <fullName evidence="4">Ig-like domain-containing protein</fullName>
    </recommendedName>
</protein>
<keyword evidence="2" id="KW-1015">Disulfide bond</keyword>
<evidence type="ECO:0000259" key="4">
    <source>
        <dbReference type="PROSITE" id="PS50835"/>
    </source>
</evidence>
<dbReference type="SUPFAM" id="SSF48726">
    <property type="entry name" value="Immunoglobulin"/>
    <property type="match status" value="1"/>
</dbReference>
<sequence>MGKTLCRALGLLILTILLWIGQIQNAMLTIEPNWSTYYLGESVSFRCDMTEGEDNDWEYHINRKSQDHFPYNSHKSYTLEPLYKTEFQCCGHRRIFNKTKCSNTVFVTVSVNKPRATLRADSTTIPLGGSVTLSCSVKTSAGWKYRWFRRTSDTSEVEVRTNNEENRDISVTQGGIYRCLGVRGNPDFYTEISNEETIEIK</sequence>
<feature type="chain" id="PRO_5046670928" description="Ig-like domain-containing protein" evidence="3">
    <location>
        <begin position="26"/>
        <end position="201"/>
    </location>
</feature>
<dbReference type="PANTHER" id="PTHR11481:SF64">
    <property type="entry name" value="FC RECEPTOR-LIKE PROTEIN 4"/>
    <property type="match status" value="1"/>
</dbReference>
<name>A0ABV1A3C2_9TELE</name>
<dbReference type="PROSITE" id="PS50835">
    <property type="entry name" value="IG_LIKE"/>
    <property type="match status" value="1"/>
</dbReference>
<dbReference type="InterPro" id="IPR036179">
    <property type="entry name" value="Ig-like_dom_sf"/>
</dbReference>